<dbReference type="VEuPathDB" id="FungiDB:BDV34DRAFT_222168"/>
<dbReference type="PANTHER" id="PTHR48105">
    <property type="entry name" value="THIOREDOXIN REDUCTASE 1-RELATED-RELATED"/>
    <property type="match status" value="1"/>
</dbReference>
<dbReference type="GO" id="GO:0016491">
    <property type="term" value="F:oxidoreductase activity"/>
    <property type="evidence" value="ECO:0007669"/>
    <property type="project" value="UniProtKB-KW"/>
</dbReference>
<evidence type="ECO:0000256" key="1">
    <source>
        <dbReference type="ARBA" id="ARBA00009333"/>
    </source>
</evidence>
<sequence>MATSTDYDVLVIGAGPAGLAAATALGRACRKVAVFDSQEYRNEGVKKMHNVVLHDGQKPELYRAAAIKDISIKYPTVIFIDAVVETATATATAVNQMHKFEVTTTHGGHFRGKKLILATGSKDVFPNIPGYAELWGKGIVHCLFCDGFEKKDSPAGALGLESLRDLASVLMAHHMSSNPLTIFLNGESPTREEDQKALRVAEARGCKVYHHEIRRLSRNSANGYVLIEFTDDSQCQIGYLMHHPETVNRASSLISELNLELVQDGGHIQVKNAVGETSVRGCFAAGDTATASKIVSVALAGGTMAGIGAARQLAMDEGLRAVYQAEGASSTL</sequence>
<evidence type="ECO:0000313" key="6">
    <source>
        <dbReference type="Proteomes" id="UP000326532"/>
    </source>
</evidence>
<dbReference type="AlphaFoldDB" id="A0A5N6DVT8"/>
<keyword evidence="3" id="KW-0560">Oxidoreductase</keyword>
<dbReference type="SUPFAM" id="SSF51905">
    <property type="entry name" value="FAD/NAD(P)-binding domain"/>
    <property type="match status" value="1"/>
</dbReference>
<name>A0A5N6DVT8_ASPPA</name>
<reference evidence="5 6" key="1">
    <citation type="submission" date="2019-04" db="EMBL/GenBank/DDBJ databases">
        <title>Fungal friends and foes A comparative genomics study of 23 Aspergillus species from section Flavi.</title>
        <authorList>
            <consortium name="DOE Joint Genome Institute"/>
            <person name="Kjaerbolling I."/>
            <person name="Vesth T.C."/>
            <person name="Frisvad J.C."/>
            <person name="Nybo J.L."/>
            <person name="Theobald S."/>
            <person name="Kildgaard S."/>
            <person name="Petersen T.I."/>
            <person name="Kuo A."/>
            <person name="Sato A."/>
            <person name="Lyhne E.K."/>
            <person name="Kogle M.E."/>
            <person name="Wiebenga A."/>
            <person name="Kun R.S."/>
            <person name="Lubbers R.J."/>
            <person name="Makela M.R."/>
            <person name="Barry K."/>
            <person name="Chovatia M."/>
            <person name="Clum A."/>
            <person name="Daum C."/>
            <person name="Haridas S."/>
            <person name="He G."/>
            <person name="LaButti K."/>
            <person name="Lipzen A."/>
            <person name="Mondo S."/>
            <person name="Pangilinan J."/>
            <person name="Riley R."/>
            <person name="Salamov A."/>
            <person name="Simmons B.A."/>
            <person name="Magnuson J.K."/>
            <person name="Henrissat B."/>
            <person name="Mortensen U.H."/>
            <person name="Larsen T.O."/>
            <person name="De vries R.P."/>
            <person name="Grigoriev I.V."/>
            <person name="Machida M."/>
            <person name="Baker S.E."/>
            <person name="Andersen M.R."/>
        </authorList>
    </citation>
    <scope>NUCLEOTIDE SEQUENCE [LARGE SCALE GENOMIC DNA]</scope>
    <source>
        <strain evidence="5 6">CBS 117618</strain>
    </source>
</reference>
<comment type="similarity">
    <text evidence="1">Belongs to the class-II pyridine nucleotide-disulfide oxidoreductase family.</text>
</comment>
<accession>A0A5N6DVT8</accession>
<dbReference type="PRINTS" id="PR00469">
    <property type="entry name" value="PNDRDTASEII"/>
</dbReference>
<evidence type="ECO:0000256" key="2">
    <source>
        <dbReference type="ARBA" id="ARBA00022630"/>
    </source>
</evidence>
<dbReference type="InterPro" id="IPR036188">
    <property type="entry name" value="FAD/NAD-bd_sf"/>
</dbReference>
<dbReference type="EMBL" id="ML734949">
    <property type="protein sequence ID" value="KAB8208914.1"/>
    <property type="molecule type" value="Genomic_DNA"/>
</dbReference>
<dbReference type="Pfam" id="PF07992">
    <property type="entry name" value="Pyr_redox_2"/>
    <property type="match status" value="1"/>
</dbReference>
<feature type="domain" description="FAD/NAD(P)-binding" evidence="4">
    <location>
        <begin position="7"/>
        <end position="300"/>
    </location>
</feature>
<evidence type="ECO:0000313" key="5">
    <source>
        <dbReference type="EMBL" id="KAB8208914.1"/>
    </source>
</evidence>
<dbReference type="InterPro" id="IPR023753">
    <property type="entry name" value="FAD/NAD-binding_dom"/>
</dbReference>
<evidence type="ECO:0000259" key="4">
    <source>
        <dbReference type="Pfam" id="PF07992"/>
    </source>
</evidence>
<organism evidence="5 6">
    <name type="scientific">Aspergillus parasiticus</name>
    <dbReference type="NCBI Taxonomy" id="5067"/>
    <lineage>
        <taxon>Eukaryota</taxon>
        <taxon>Fungi</taxon>
        <taxon>Dikarya</taxon>
        <taxon>Ascomycota</taxon>
        <taxon>Pezizomycotina</taxon>
        <taxon>Eurotiomycetes</taxon>
        <taxon>Eurotiomycetidae</taxon>
        <taxon>Eurotiales</taxon>
        <taxon>Aspergillaceae</taxon>
        <taxon>Aspergillus</taxon>
        <taxon>Aspergillus subgen. Circumdati</taxon>
    </lineage>
</organism>
<dbReference type="Gene3D" id="3.50.50.60">
    <property type="entry name" value="FAD/NAD(P)-binding domain"/>
    <property type="match status" value="2"/>
</dbReference>
<protein>
    <submittedName>
        <fullName evidence="5">FAD/NAD(P)-binding domain-containing protein</fullName>
    </submittedName>
</protein>
<dbReference type="Proteomes" id="UP000326532">
    <property type="component" value="Unassembled WGS sequence"/>
</dbReference>
<proteinExistence type="inferred from homology"/>
<dbReference type="GO" id="GO:0097237">
    <property type="term" value="P:cellular response to toxic substance"/>
    <property type="evidence" value="ECO:0007669"/>
    <property type="project" value="UniProtKB-ARBA"/>
</dbReference>
<gene>
    <name evidence="5" type="ORF">BDV34DRAFT_222168</name>
</gene>
<keyword evidence="6" id="KW-1185">Reference proteome</keyword>
<dbReference type="InterPro" id="IPR050097">
    <property type="entry name" value="Ferredoxin-NADP_redctase_2"/>
</dbReference>
<dbReference type="OMA" id="TIYSNGP"/>
<keyword evidence="2" id="KW-0285">Flavoprotein</keyword>
<dbReference type="PRINTS" id="PR00368">
    <property type="entry name" value="FADPNR"/>
</dbReference>
<evidence type="ECO:0000256" key="3">
    <source>
        <dbReference type="ARBA" id="ARBA00023002"/>
    </source>
</evidence>